<dbReference type="InterPro" id="IPR000719">
    <property type="entry name" value="Prot_kinase_dom"/>
</dbReference>
<keyword evidence="2" id="KW-0378">Hydrolase</keyword>
<dbReference type="InterPro" id="IPR011009">
    <property type="entry name" value="Kinase-like_dom_sf"/>
</dbReference>
<keyword evidence="5" id="KW-0175">Coiled coil</keyword>
<dbReference type="Gene3D" id="3.40.50.200">
    <property type="entry name" value="Peptidase S8/S53 domain"/>
    <property type="match status" value="2"/>
</dbReference>
<dbReference type="InterPro" id="IPR040636">
    <property type="entry name" value="PatG_C"/>
</dbReference>
<dbReference type="SUPFAM" id="SSF56112">
    <property type="entry name" value="Protein kinase-like (PK-like)"/>
    <property type="match status" value="1"/>
</dbReference>
<evidence type="ECO:0000256" key="5">
    <source>
        <dbReference type="SAM" id="Coils"/>
    </source>
</evidence>
<dbReference type="PROSITE" id="PS51892">
    <property type="entry name" value="SUBTILASE"/>
    <property type="match status" value="1"/>
</dbReference>
<name>A0AAV3XHK0_9CYAN</name>
<dbReference type="CDD" id="cd07476">
    <property type="entry name" value="Peptidases_S8_thiazoline_oxidase_subtilisin-like_protease"/>
    <property type="match status" value="1"/>
</dbReference>
<keyword evidence="3" id="KW-0720">Serine protease</keyword>
<organism evidence="7 8">
    <name type="scientific">Microseira wollei NIES-4236</name>
    <dbReference type="NCBI Taxonomy" id="2530354"/>
    <lineage>
        <taxon>Bacteria</taxon>
        <taxon>Bacillati</taxon>
        <taxon>Cyanobacteriota</taxon>
        <taxon>Cyanophyceae</taxon>
        <taxon>Oscillatoriophycideae</taxon>
        <taxon>Aerosakkonematales</taxon>
        <taxon>Aerosakkonemataceae</taxon>
        <taxon>Microseira</taxon>
    </lineage>
</organism>
<dbReference type="Pfam" id="PF00069">
    <property type="entry name" value="Pkinase"/>
    <property type="match status" value="1"/>
</dbReference>
<dbReference type="GO" id="GO:0004252">
    <property type="term" value="F:serine-type endopeptidase activity"/>
    <property type="evidence" value="ECO:0007669"/>
    <property type="project" value="InterPro"/>
</dbReference>
<evidence type="ECO:0000256" key="4">
    <source>
        <dbReference type="PROSITE-ProRule" id="PRU01240"/>
    </source>
</evidence>
<evidence type="ECO:0000313" key="7">
    <source>
        <dbReference type="EMBL" id="GET40936.1"/>
    </source>
</evidence>
<sequence length="1075" mass="118591">MPDLIEIPGFAELQALTRGDSRIKIAVLDGPADLDRACFQGGNISRVKGYWQQDLEPIDPFYIQQEVKINKLSDRKKALKKTLKQRKNESQDANATSDIEASQVLNAIAPSILSASHYSPRSITRIFNTVLEDTDAALQEQYRQLKVSKPQPNLNLEKPASFDTIEGLEDAIAQLEAEINALKDSIPQPVQDRLGGIFHATGIFGTMFGQPGSPVEGIAPYCTAINIPLFETATSDEALSPLNIAHAFNLALKLGVNIIHCAACHPNQTGFAHEMIQKAVKQCQDNNILIVAPSGNNKGEWFCAPAILPNVLAVGMMKDNGQPANYSNWGGQYQQQGILAPGENVIAAQPGTDEPARQEGTSLAAPVITGISALLMSVQLQRGEKPNAEAVRQALLNSAIPCDPEEVEEPERCLRGKLNIPGAYELITGEKLRSLSVADSPIDSSFSAKINSVITPIINGRYILNSQLIGTGITHIYEAIDVGNPATKVAFKVFKYNSDFPNFFQALEDKTLLNESFEKELSTESAKREREALTELKHPRIIKMLDSGVDEQTGDEFLVLELMKWNLADYLQAHPDTDWHYFYLNIALPILEGLEFCHRHHYIHRDIHPTNILLDNIGNIKLADFNISKKIDSKNNSDPDSMTCISLMKPGRGIYVPPEPDAGLYSYTRDVFGFGILVLNCLTNVELSNYEYVLEALEKLDAPLAAKKIIETTISLDPEKRPATAGVLLAEFKKIQNLEKTESIFVTESQKILNSNVAASATTLNELSSNTAATAMPHPSLMTVSEPTEGITPSAASKLVYALGTIGYDFGSEARRDTFKQLMPAVEIDGTTIPANPYDVRQMVNYLSQNPSEAKALIWTLNQELTPVYALEPRQGFSADIYEILIVMLAGQIEPEDSDNFVERVSIPAKTADKTVQLFSGQELPVITIVNTRGMYAWKINNLVEAALQSVASQIPQADEIALRKSLNSFLNKVYFEFQNLGNTSRDRALNFSVTNTFQAASSFAAVVSTGMQLDGIEVEKSKFCRLNSDCWDMILKFFDPENSRRAKKVYRFTVDVSDRIPVTLGQLRSWSVPK</sequence>
<evidence type="ECO:0000256" key="1">
    <source>
        <dbReference type="ARBA" id="ARBA00022670"/>
    </source>
</evidence>
<protein>
    <submittedName>
        <fullName evidence="7">Methyltransferase type 11</fullName>
    </submittedName>
</protein>
<dbReference type="Proteomes" id="UP001050975">
    <property type="component" value="Unassembled WGS sequence"/>
</dbReference>
<dbReference type="Pfam" id="PF18065">
    <property type="entry name" value="PatG_C"/>
    <property type="match status" value="1"/>
</dbReference>
<keyword evidence="7" id="KW-0808">Transferase</keyword>
<accession>A0AAV3XHK0</accession>
<dbReference type="Pfam" id="PF00082">
    <property type="entry name" value="Peptidase_S8"/>
    <property type="match status" value="1"/>
</dbReference>
<dbReference type="GO" id="GO:0032259">
    <property type="term" value="P:methylation"/>
    <property type="evidence" value="ECO:0007669"/>
    <property type="project" value="UniProtKB-KW"/>
</dbReference>
<dbReference type="InterPro" id="IPR023828">
    <property type="entry name" value="Peptidase_S8_Ser-AS"/>
</dbReference>
<dbReference type="PANTHER" id="PTHR44167">
    <property type="entry name" value="OVARIAN-SPECIFIC SERINE/THREONINE-PROTEIN KINASE LOK-RELATED"/>
    <property type="match status" value="1"/>
</dbReference>
<dbReference type="GO" id="GO:0008168">
    <property type="term" value="F:methyltransferase activity"/>
    <property type="evidence" value="ECO:0007669"/>
    <property type="project" value="UniProtKB-KW"/>
</dbReference>
<proteinExistence type="inferred from homology"/>
<keyword evidence="1" id="KW-0645">Protease</keyword>
<dbReference type="CDD" id="cd00180">
    <property type="entry name" value="PKc"/>
    <property type="match status" value="1"/>
</dbReference>
<feature type="domain" description="Protein kinase" evidence="6">
    <location>
        <begin position="462"/>
        <end position="733"/>
    </location>
</feature>
<dbReference type="GO" id="GO:0005524">
    <property type="term" value="F:ATP binding"/>
    <property type="evidence" value="ECO:0007669"/>
    <property type="project" value="InterPro"/>
</dbReference>
<gene>
    <name evidence="7" type="ORF">MiSe_57480</name>
</gene>
<dbReference type="PROSITE" id="PS50011">
    <property type="entry name" value="PROTEIN_KINASE_DOM"/>
    <property type="match status" value="1"/>
</dbReference>
<dbReference type="EMBL" id="BLAY01000104">
    <property type="protein sequence ID" value="GET40936.1"/>
    <property type="molecule type" value="Genomic_DNA"/>
</dbReference>
<dbReference type="Gene3D" id="1.10.510.10">
    <property type="entry name" value="Transferase(Phosphotransferase) domain 1"/>
    <property type="match status" value="1"/>
</dbReference>
<dbReference type="GO" id="GO:0006508">
    <property type="term" value="P:proteolysis"/>
    <property type="evidence" value="ECO:0007669"/>
    <property type="project" value="UniProtKB-KW"/>
</dbReference>
<dbReference type="InterPro" id="IPR036852">
    <property type="entry name" value="Peptidase_S8/S53_dom_sf"/>
</dbReference>
<comment type="caution">
    <text evidence="7">The sequence shown here is derived from an EMBL/GenBank/DDBJ whole genome shotgun (WGS) entry which is preliminary data.</text>
</comment>
<evidence type="ECO:0000313" key="8">
    <source>
        <dbReference type="Proteomes" id="UP001050975"/>
    </source>
</evidence>
<dbReference type="GO" id="GO:0004674">
    <property type="term" value="F:protein serine/threonine kinase activity"/>
    <property type="evidence" value="ECO:0007669"/>
    <property type="project" value="TreeGrafter"/>
</dbReference>
<evidence type="ECO:0000256" key="2">
    <source>
        <dbReference type="ARBA" id="ARBA00022801"/>
    </source>
</evidence>
<dbReference type="PANTHER" id="PTHR44167:SF24">
    <property type="entry name" value="SERINE_THREONINE-PROTEIN KINASE CHK2"/>
    <property type="match status" value="1"/>
</dbReference>
<dbReference type="Gene3D" id="3.30.200.20">
    <property type="entry name" value="Phosphorylase Kinase, domain 1"/>
    <property type="match status" value="1"/>
</dbReference>
<evidence type="ECO:0000259" key="6">
    <source>
        <dbReference type="PROSITE" id="PS50011"/>
    </source>
</evidence>
<dbReference type="RefSeq" id="WP_226587164.1">
    <property type="nucleotide sequence ID" value="NZ_BLAY01000104.1"/>
</dbReference>
<dbReference type="InterPro" id="IPR023830">
    <property type="entry name" value="Peptidase_S8A_PatG"/>
</dbReference>
<keyword evidence="8" id="KW-1185">Reference proteome</keyword>
<evidence type="ECO:0000256" key="3">
    <source>
        <dbReference type="ARBA" id="ARBA00022825"/>
    </source>
</evidence>
<comment type="similarity">
    <text evidence="4">Belongs to the peptidase S8 family.</text>
</comment>
<keyword evidence="7" id="KW-0489">Methyltransferase</keyword>
<dbReference type="AlphaFoldDB" id="A0AAV3XHK0"/>
<dbReference type="InterPro" id="IPR000209">
    <property type="entry name" value="Peptidase_S8/S53_dom"/>
</dbReference>
<dbReference type="InterPro" id="IPR040483">
    <property type="entry name" value="PatG_dom"/>
</dbReference>
<dbReference type="SUPFAM" id="SSF52743">
    <property type="entry name" value="Subtilisin-like"/>
    <property type="match status" value="1"/>
</dbReference>
<reference evidence="7" key="1">
    <citation type="submission" date="2019-10" db="EMBL/GenBank/DDBJ databases">
        <title>Draft genome sequece of Microseira wollei NIES-4236.</title>
        <authorList>
            <person name="Yamaguchi H."/>
            <person name="Suzuki S."/>
            <person name="Kawachi M."/>
        </authorList>
    </citation>
    <scope>NUCLEOTIDE SEQUENCE</scope>
    <source>
        <strain evidence="7">NIES-4236</strain>
    </source>
</reference>
<dbReference type="PROSITE" id="PS00138">
    <property type="entry name" value="SUBTILASE_SER"/>
    <property type="match status" value="1"/>
</dbReference>
<dbReference type="NCBIfam" id="TIGR03895">
    <property type="entry name" value="protease_PatA"/>
    <property type="match status" value="1"/>
</dbReference>
<comment type="caution">
    <text evidence="4">Lacks conserved residue(s) required for the propagation of feature annotation.</text>
</comment>
<dbReference type="Pfam" id="PF18047">
    <property type="entry name" value="PatG_D"/>
    <property type="match status" value="1"/>
</dbReference>
<feature type="coiled-coil region" evidence="5">
    <location>
        <begin position="62"/>
        <end position="96"/>
    </location>
</feature>
<dbReference type="GO" id="GO:0005737">
    <property type="term" value="C:cytoplasm"/>
    <property type="evidence" value="ECO:0007669"/>
    <property type="project" value="TreeGrafter"/>
</dbReference>
<dbReference type="InterPro" id="IPR034056">
    <property type="entry name" value="Pep_S8_PatG/PatA-like"/>
</dbReference>